<dbReference type="Proteomes" id="UP000095255">
    <property type="component" value="Unassembled WGS sequence"/>
</dbReference>
<sequence length="185" mass="20760">MEDKIRKEVEGRVEDRKDEQLDKSSDENLDAGSDDQSEGYRYGKMYHRGAAYLLDLVLVGVVAMVVNAGLFLVTGKPIVAEELYSLGTSYDETTSFEAIFLLLNALYFVLMPTTSFQATFGKHLFGMKIIDLQGEPLTLGRSLGRYVGTMLSALIFYIGFLMIGLTKNKRGLHDMLAKTYVVYRK</sequence>
<evidence type="ECO:0000256" key="2">
    <source>
        <dbReference type="ARBA" id="ARBA00022475"/>
    </source>
</evidence>
<keyword evidence="3 7" id="KW-0812">Transmembrane</keyword>
<evidence type="ECO:0000256" key="6">
    <source>
        <dbReference type="SAM" id="MobiDB-lite"/>
    </source>
</evidence>
<reference evidence="9 10" key="1">
    <citation type="submission" date="2016-09" db="EMBL/GenBank/DDBJ databases">
        <title>Desulfuribacillus arsenicus sp. nov., an obligately anaerobic, dissimilatory arsenic- and antimonate-reducing bacterium isolated from anoxic sediments.</title>
        <authorList>
            <person name="Abin C.A."/>
            <person name="Hollibaugh J.T."/>
        </authorList>
    </citation>
    <scope>NUCLEOTIDE SEQUENCE [LARGE SCALE GENOMIC DNA]</scope>
    <source>
        <strain evidence="9 10">MLFW-2</strain>
    </source>
</reference>
<dbReference type="Pfam" id="PF06271">
    <property type="entry name" value="RDD"/>
    <property type="match status" value="1"/>
</dbReference>
<feature type="compositionally biased region" description="Basic and acidic residues" evidence="6">
    <location>
        <begin position="1"/>
        <end position="26"/>
    </location>
</feature>
<evidence type="ECO:0000256" key="5">
    <source>
        <dbReference type="ARBA" id="ARBA00023136"/>
    </source>
</evidence>
<evidence type="ECO:0000259" key="8">
    <source>
        <dbReference type="Pfam" id="PF06271"/>
    </source>
</evidence>
<proteinExistence type="predicted"/>
<feature type="domain" description="RDD" evidence="8">
    <location>
        <begin position="43"/>
        <end position="178"/>
    </location>
</feature>
<evidence type="ECO:0000256" key="3">
    <source>
        <dbReference type="ARBA" id="ARBA00022692"/>
    </source>
</evidence>
<dbReference type="EMBL" id="MJAT01000035">
    <property type="protein sequence ID" value="OEH84893.1"/>
    <property type="molecule type" value="Genomic_DNA"/>
</dbReference>
<evidence type="ECO:0000256" key="4">
    <source>
        <dbReference type="ARBA" id="ARBA00022989"/>
    </source>
</evidence>
<feature type="transmembrane region" description="Helical" evidence="7">
    <location>
        <begin position="146"/>
        <end position="165"/>
    </location>
</feature>
<evidence type="ECO:0000313" key="9">
    <source>
        <dbReference type="EMBL" id="OEH84893.1"/>
    </source>
</evidence>
<dbReference type="STRING" id="1390249.BHU72_06780"/>
<keyword evidence="10" id="KW-1185">Reference proteome</keyword>
<feature type="compositionally biased region" description="Acidic residues" evidence="6">
    <location>
        <begin position="27"/>
        <end position="36"/>
    </location>
</feature>
<name>A0A1E5L4B9_9FIRM</name>
<gene>
    <name evidence="9" type="ORF">BHU72_06780</name>
</gene>
<feature type="transmembrane region" description="Helical" evidence="7">
    <location>
        <begin position="50"/>
        <end position="73"/>
    </location>
</feature>
<protein>
    <recommendedName>
        <fullName evidence="8">RDD domain-containing protein</fullName>
    </recommendedName>
</protein>
<keyword evidence="5 7" id="KW-0472">Membrane</keyword>
<keyword evidence="4 7" id="KW-1133">Transmembrane helix</keyword>
<evidence type="ECO:0000256" key="7">
    <source>
        <dbReference type="SAM" id="Phobius"/>
    </source>
</evidence>
<organism evidence="9 10">
    <name type="scientific">Desulfuribacillus stibiiarsenatis</name>
    <dbReference type="NCBI Taxonomy" id="1390249"/>
    <lineage>
        <taxon>Bacteria</taxon>
        <taxon>Bacillati</taxon>
        <taxon>Bacillota</taxon>
        <taxon>Desulfuribacillia</taxon>
        <taxon>Desulfuribacillales</taxon>
        <taxon>Desulfuribacillaceae</taxon>
        <taxon>Desulfuribacillus</taxon>
    </lineage>
</organism>
<comment type="subcellular location">
    <subcellularLocation>
        <location evidence="1">Cell membrane</location>
        <topology evidence="1">Multi-pass membrane protein</topology>
    </subcellularLocation>
</comment>
<accession>A0A1E5L4B9</accession>
<dbReference type="GO" id="GO:0005886">
    <property type="term" value="C:plasma membrane"/>
    <property type="evidence" value="ECO:0007669"/>
    <property type="project" value="UniProtKB-SubCell"/>
</dbReference>
<dbReference type="InterPro" id="IPR010432">
    <property type="entry name" value="RDD"/>
</dbReference>
<keyword evidence="2" id="KW-1003">Cell membrane</keyword>
<feature type="transmembrane region" description="Helical" evidence="7">
    <location>
        <begin position="93"/>
        <end position="110"/>
    </location>
</feature>
<dbReference type="PANTHER" id="PTHR36115:SF9">
    <property type="entry name" value="LMO1584 PROTEIN"/>
    <property type="match status" value="1"/>
</dbReference>
<dbReference type="PANTHER" id="PTHR36115">
    <property type="entry name" value="PROLINE-RICH ANTIGEN HOMOLOG-RELATED"/>
    <property type="match status" value="1"/>
</dbReference>
<evidence type="ECO:0000256" key="1">
    <source>
        <dbReference type="ARBA" id="ARBA00004651"/>
    </source>
</evidence>
<comment type="caution">
    <text evidence="9">The sequence shown here is derived from an EMBL/GenBank/DDBJ whole genome shotgun (WGS) entry which is preliminary data.</text>
</comment>
<dbReference type="AlphaFoldDB" id="A0A1E5L4B9"/>
<dbReference type="InterPro" id="IPR051791">
    <property type="entry name" value="Pra-immunoreactive"/>
</dbReference>
<dbReference type="RefSeq" id="WP_069702628.1">
    <property type="nucleotide sequence ID" value="NZ_MJAT01000035.1"/>
</dbReference>
<evidence type="ECO:0000313" key="10">
    <source>
        <dbReference type="Proteomes" id="UP000095255"/>
    </source>
</evidence>
<feature type="region of interest" description="Disordered" evidence="6">
    <location>
        <begin position="1"/>
        <end position="36"/>
    </location>
</feature>